<dbReference type="InterPro" id="IPR027417">
    <property type="entry name" value="P-loop_NTPase"/>
</dbReference>
<sequence>MAPHVKIEPEPSDERADWKDLPMLTTNYSGSILDHPSFQNACRAEAVILKQLQTALDKLPRGKKRIRLKKKLEKIQFHNSPAKRIVALIGITGSGKSSVLGETVDDRGVAKTSGIGRAVTHIAQEYSQRPDNSSSPYRLVCKFKTEDQRREQMETLLDDWRRLDLGGITPADGEFKIIEENSKAALSVIRTVLGGVNGFNLQHIEYGKNGVTRQAALAVLYRWIGLMRMPEGALQDGNYSQNFDDTKSLQKAIHEFQQTGLWPFVGNMSILFDSEVLKDGLVIADLPGCFDSNHIRAKTADAYLPRAQEIWIVANITRAVDNPVIESIADRYFRGLEDVGDLHQPIVNIICTFAGEIPDDIDWVAENLIDADTLQQAEDEYADAEESGISQEIALAEHHLQSLKMKARNDKVTADIIEEWSSTFGPNQLKVFCVDNKMHRQGGRAKEISGIPELRQYSSNIMAQVVYKNAMESLCVQTPALITSFQTYIDMMKNPSSSQEKEAAFGEKEIQTSTIQWAEWEASVSGGCALVTSTARENSASITQSARMHLKKWESLPYPTIGAFFRRDGIHKPKGSLVQVSWCAQLLGCILSEIRSTFRKLDKCAKSAWTTIKAKMIERFENHEGQYEDGDGLDTVLRLLRSRKNNLKVQLDHEQENFTQQLLQIKRKAVSSDTESYIFNIMQPTFQQGKVDFGKLYACTKSPHTLTNSGPGVKLRNVERLRSAIEDGAFLVAYANKVDKACEELIDATRLRFHAVIKDVADDIKADLEPVIAAQAADCFFQKDPLLQGELDAFMWDITLKKEEMDLNIESAKALGQELWGSDKVTPNHG</sequence>
<dbReference type="HOGENOM" id="CLU_341617_0_0_1"/>
<dbReference type="SUPFAM" id="SSF52540">
    <property type="entry name" value="P-loop containing nucleoside triphosphate hydrolases"/>
    <property type="match status" value="1"/>
</dbReference>
<dbReference type="RefSeq" id="XP_013265773.1">
    <property type="nucleotide sequence ID" value="XM_013410319.1"/>
</dbReference>
<name>A0A072PV11_9EURO</name>
<dbReference type="STRING" id="1182545.A0A072PV11"/>
<gene>
    <name evidence="2" type="ORF">A1O9_01160</name>
</gene>
<keyword evidence="3" id="KW-1185">Reference proteome</keyword>
<organism evidence="2 3">
    <name type="scientific">Exophiala aquamarina CBS 119918</name>
    <dbReference type="NCBI Taxonomy" id="1182545"/>
    <lineage>
        <taxon>Eukaryota</taxon>
        <taxon>Fungi</taxon>
        <taxon>Dikarya</taxon>
        <taxon>Ascomycota</taxon>
        <taxon>Pezizomycotina</taxon>
        <taxon>Eurotiomycetes</taxon>
        <taxon>Chaetothyriomycetidae</taxon>
        <taxon>Chaetothyriales</taxon>
        <taxon>Herpotrichiellaceae</taxon>
        <taxon>Exophiala</taxon>
    </lineage>
</organism>
<evidence type="ECO:0000313" key="2">
    <source>
        <dbReference type="EMBL" id="KEF63183.1"/>
    </source>
</evidence>
<dbReference type="EMBL" id="AMGV01000001">
    <property type="protein sequence ID" value="KEF63183.1"/>
    <property type="molecule type" value="Genomic_DNA"/>
</dbReference>
<comment type="caution">
    <text evidence="2">The sequence shown here is derived from an EMBL/GenBank/DDBJ whole genome shotgun (WGS) entry which is preliminary data.</text>
</comment>
<accession>A0A072PV11</accession>
<dbReference type="Proteomes" id="UP000027920">
    <property type="component" value="Unassembled WGS sequence"/>
</dbReference>
<dbReference type="AlphaFoldDB" id="A0A072PV11"/>
<dbReference type="PANTHER" id="PTHR36681">
    <property type="entry name" value="NUCLEAR GTPASE, GERMINAL CENTER-ASSOCIATED, TANDEM DUPLICATE 3"/>
    <property type="match status" value="1"/>
</dbReference>
<protein>
    <recommendedName>
        <fullName evidence="1">DUF7605 domain-containing protein</fullName>
    </recommendedName>
</protein>
<dbReference type="PANTHER" id="PTHR36681:SF3">
    <property type="entry name" value="NUCLEAR GTPASE, GERMINAL CENTER-ASSOCIATED, TANDEM DUPLICATE 3"/>
    <property type="match status" value="1"/>
</dbReference>
<dbReference type="VEuPathDB" id="FungiDB:A1O9_01160"/>
<proteinExistence type="predicted"/>
<feature type="domain" description="DUF7605" evidence="1">
    <location>
        <begin position="538"/>
        <end position="694"/>
    </location>
</feature>
<reference evidence="2 3" key="1">
    <citation type="submission" date="2013-03" db="EMBL/GenBank/DDBJ databases">
        <title>The Genome Sequence of Exophiala aquamarina CBS 119918.</title>
        <authorList>
            <consortium name="The Broad Institute Genomics Platform"/>
            <person name="Cuomo C."/>
            <person name="de Hoog S."/>
            <person name="Gorbushina A."/>
            <person name="Walker B."/>
            <person name="Young S.K."/>
            <person name="Zeng Q."/>
            <person name="Gargeya S."/>
            <person name="Fitzgerald M."/>
            <person name="Haas B."/>
            <person name="Abouelleil A."/>
            <person name="Allen A.W."/>
            <person name="Alvarado L."/>
            <person name="Arachchi H.M."/>
            <person name="Berlin A.M."/>
            <person name="Chapman S.B."/>
            <person name="Gainer-Dewar J."/>
            <person name="Goldberg J."/>
            <person name="Griggs A."/>
            <person name="Gujja S."/>
            <person name="Hansen M."/>
            <person name="Howarth C."/>
            <person name="Imamovic A."/>
            <person name="Ireland A."/>
            <person name="Larimer J."/>
            <person name="McCowan C."/>
            <person name="Murphy C."/>
            <person name="Pearson M."/>
            <person name="Poon T.W."/>
            <person name="Priest M."/>
            <person name="Roberts A."/>
            <person name="Saif S."/>
            <person name="Shea T."/>
            <person name="Sisk P."/>
            <person name="Sykes S."/>
            <person name="Wortman J."/>
            <person name="Nusbaum C."/>
            <person name="Birren B."/>
        </authorList>
    </citation>
    <scope>NUCLEOTIDE SEQUENCE [LARGE SCALE GENOMIC DNA]</scope>
    <source>
        <strain evidence="2 3">CBS 119918</strain>
    </source>
</reference>
<dbReference type="GeneID" id="25276107"/>
<evidence type="ECO:0000259" key="1">
    <source>
        <dbReference type="Pfam" id="PF24564"/>
    </source>
</evidence>
<dbReference type="Pfam" id="PF24564">
    <property type="entry name" value="DUF7605"/>
    <property type="match status" value="1"/>
</dbReference>
<dbReference type="OrthoDB" id="3598281at2759"/>
<evidence type="ECO:0000313" key="3">
    <source>
        <dbReference type="Proteomes" id="UP000027920"/>
    </source>
</evidence>
<dbReference type="InterPro" id="IPR056024">
    <property type="entry name" value="DUF7605"/>
</dbReference>